<proteinExistence type="predicted"/>
<feature type="non-terminal residue" evidence="1">
    <location>
        <position position="1"/>
    </location>
</feature>
<organism evidence="1 2">
    <name type="scientific">Electrophorus voltai</name>
    <dbReference type="NCBI Taxonomy" id="2609070"/>
    <lineage>
        <taxon>Eukaryota</taxon>
        <taxon>Metazoa</taxon>
        <taxon>Chordata</taxon>
        <taxon>Craniata</taxon>
        <taxon>Vertebrata</taxon>
        <taxon>Euteleostomi</taxon>
        <taxon>Actinopterygii</taxon>
        <taxon>Neopterygii</taxon>
        <taxon>Teleostei</taxon>
        <taxon>Ostariophysi</taxon>
        <taxon>Gymnotiformes</taxon>
        <taxon>Gymnotoidei</taxon>
        <taxon>Gymnotidae</taxon>
        <taxon>Electrophorus</taxon>
    </lineage>
</organism>
<dbReference type="AlphaFoldDB" id="A0AAD8Z6V2"/>
<dbReference type="Proteomes" id="UP001239994">
    <property type="component" value="Unassembled WGS sequence"/>
</dbReference>
<reference evidence="1" key="1">
    <citation type="submission" date="2023-03" db="EMBL/GenBank/DDBJ databases">
        <title>Electrophorus voltai genome.</title>
        <authorList>
            <person name="Bian C."/>
        </authorList>
    </citation>
    <scope>NUCLEOTIDE SEQUENCE</scope>
    <source>
        <strain evidence="1">CB-2022</strain>
        <tissue evidence="1">Muscle</tissue>
    </source>
</reference>
<evidence type="ECO:0000313" key="2">
    <source>
        <dbReference type="Proteomes" id="UP001239994"/>
    </source>
</evidence>
<name>A0AAD8Z6V2_9TELE</name>
<gene>
    <name evidence="1" type="ORF">P4O66_011444</name>
</gene>
<sequence length="81" mass="9209">CDRNPGRVEELRYLNVQRMVYWPPVNVDGVPVLICTFPQADRRIFSSGRWWLCDHQLHSQSSFLEPAGGGCEGIAAEDFQS</sequence>
<protein>
    <submittedName>
        <fullName evidence="1">Uncharacterized protein</fullName>
    </submittedName>
</protein>
<evidence type="ECO:0000313" key="1">
    <source>
        <dbReference type="EMBL" id="KAK1793649.1"/>
    </source>
</evidence>
<keyword evidence="2" id="KW-1185">Reference proteome</keyword>
<dbReference type="EMBL" id="JAROKS010000018">
    <property type="protein sequence ID" value="KAK1793649.1"/>
    <property type="molecule type" value="Genomic_DNA"/>
</dbReference>
<comment type="caution">
    <text evidence="1">The sequence shown here is derived from an EMBL/GenBank/DDBJ whole genome shotgun (WGS) entry which is preliminary data.</text>
</comment>
<accession>A0AAD8Z6V2</accession>